<evidence type="ECO:0000256" key="5">
    <source>
        <dbReference type="SAM" id="SignalP"/>
    </source>
</evidence>
<evidence type="ECO:0000313" key="6">
    <source>
        <dbReference type="EMBL" id="GER89961.1"/>
    </source>
</evidence>
<feature type="chain" id="PRO_5023905201" evidence="5">
    <location>
        <begin position="23"/>
        <end position="1792"/>
    </location>
</feature>
<dbReference type="Pfam" id="PF03534">
    <property type="entry name" value="SpvB"/>
    <property type="match status" value="1"/>
</dbReference>
<reference evidence="6 7" key="1">
    <citation type="submission" date="2019-10" db="EMBL/GenBank/DDBJ databases">
        <title>Dictyobacter vulcani sp. nov., within the class Ktedonobacteria, isolated from soil of volcanic Mt. Zao.</title>
        <authorList>
            <person name="Zheng Y."/>
            <person name="Wang C.M."/>
            <person name="Sakai Y."/>
            <person name="Abe K."/>
            <person name="Yokota A."/>
            <person name="Yabe S."/>
        </authorList>
    </citation>
    <scope>NUCLEOTIDE SEQUENCE [LARGE SCALE GENOMIC DNA]</scope>
    <source>
        <strain evidence="6 7">W12</strain>
    </source>
</reference>
<evidence type="ECO:0000256" key="1">
    <source>
        <dbReference type="ARBA" id="ARBA00004613"/>
    </source>
</evidence>
<name>A0A5J4KU19_9CHLR</name>
<keyword evidence="5" id="KW-0732">Signal</keyword>
<keyword evidence="2" id="KW-0964">Secreted</keyword>
<keyword evidence="7" id="KW-1185">Reference proteome</keyword>
<evidence type="ECO:0000256" key="2">
    <source>
        <dbReference type="ARBA" id="ARBA00022525"/>
    </source>
</evidence>
<keyword evidence="3" id="KW-0843">Virulence</keyword>
<dbReference type="EMBL" id="BKZW01000002">
    <property type="protein sequence ID" value="GER89961.1"/>
    <property type="molecule type" value="Genomic_DNA"/>
</dbReference>
<organism evidence="6 7">
    <name type="scientific">Dictyobacter vulcani</name>
    <dbReference type="NCBI Taxonomy" id="2607529"/>
    <lineage>
        <taxon>Bacteria</taxon>
        <taxon>Bacillati</taxon>
        <taxon>Chloroflexota</taxon>
        <taxon>Ktedonobacteria</taxon>
        <taxon>Ktedonobacterales</taxon>
        <taxon>Dictyobacteraceae</taxon>
        <taxon>Dictyobacter</taxon>
    </lineage>
</organism>
<dbReference type="InterPro" id="IPR031325">
    <property type="entry name" value="RHS_repeat"/>
</dbReference>
<dbReference type="InterPro" id="IPR003284">
    <property type="entry name" value="Sal_SpvB"/>
</dbReference>
<dbReference type="NCBIfam" id="TIGR01643">
    <property type="entry name" value="YD_repeat_2x"/>
    <property type="match status" value="2"/>
</dbReference>
<feature type="region of interest" description="Disordered" evidence="4">
    <location>
        <begin position="241"/>
        <end position="327"/>
    </location>
</feature>
<evidence type="ECO:0000256" key="3">
    <source>
        <dbReference type="ARBA" id="ARBA00023026"/>
    </source>
</evidence>
<dbReference type="GO" id="GO:0005576">
    <property type="term" value="C:extracellular region"/>
    <property type="evidence" value="ECO:0007669"/>
    <property type="project" value="UniProtKB-SubCell"/>
</dbReference>
<feature type="signal peptide" evidence="5">
    <location>
        <begin position="1"/>
        <end position="22"/>
    </location>
</feature>
<evidence type="ECO:0000256" key="4">
    <source>
        <dbReference type="SAM" id="MobiDB-lite"/>
    </source>
</evidence>
<dbReference type="GO" id="GO:0005737">
    <property type="term" value="C:cytoplasm"/>
    <property type="evidence" value="ECO:0007669"/>
    <property type="project" value="InterPro"/>
</dbReference>
<dbReference type="Gene3D" id="2.180.10.10">
    <property type="entry name" value="RHS repeat-associated core"/>
    <property type="match status" value="1"/>
</dbReference>
<sequence>MAALIVSTSLLTAVENFTPVYAATNANPNPALTAPNWLKSPKAVKPPDLGKYVSGHPDPAPQLISSPHHAQPSLTRALTPKAQHILFSDGHLEIDVPANTVSAQQVQAAGGRIDLKVVQVDAGSGSSLSGHIMLGSYKLALLDAKGHALTTLVLAQPLTLRYHLLASQGSLLWKDQTVFALWQNDAAATTTAGTSPQVKAQANAAGQKPTLLKAKKDAAPLSWSTVTNLSAVVPAAPQTPVVTPSVTATPSATVKPSTKVTVTPQATVTPHAKTPPTATAPPQATTTPSPTATPKASATATPTATPKVSATASPTASPTATATPPVSNPQMVAAAASSTISFSTQAPQASWGTPQNVDVGLSSGSLDYSYPISVPPGPGGFAPNLKLAYSSGSVSESHNAQGTAPWVGEGWNLSLGSITWSQLNVTPNSNSTLENVWTINDANGIGGQLIPQDYGTSSTNITSTVWHSAPESHAKIVQVNFNNQPCWHVWLPNGMIEEFGCTNDSRQSATDAQGVFHPYRWDLNLLVDRFGNQIRVHYQQDQPNQGNVRDSAISFVEYDDPSCHNTSYAGNAVTAGCASWNPLIKIALNATYAADRILNTNGGCQNWSAYIRCDVPADLSGSGGLPAPKAFNDYILNNIQIQSLGHVLHEYDLSYDQKPPSTIQDPLSGLNESVAGYLLLRRIQEAGTDNNSSLKGPEVNIGYTPETEHYEASDSNHHAQPSTNCGPSWTPTDGLNGPCWLWAQTYNKYFIQNFDNGRGWNETINWSEAHGNTHGTNGVGAVNNALTCNPLMNTNVKCAQADDRSWSRMVVYSRTAVTNGVSSTWQYQYYVNQLSATWCDECIYGYTWGNVNDEDYADYYNLQFTSFDTVQVTQPDGSSQQHFFYSTNGVGKATSAILCGYQYPPGTDHCGVAPYWAQDPGLAGREKETLTFGSDGKLLTAQTSHYFTMCPPPGVGHNTGAGGGNFDVGTQYFTSQLDRNNPVVVCDPQLTQTDSYQVDGVTDQNGFTTNSNVVHKTTAYTYDGDNQGSDQTAGYDYGNVNQVDVSANDVNGNHYISKSTYYPNDHVGSVYLTNLPALTTTQDASGTQYGCHANFYGGSSAFNTAPSLPDVTRSEDHTGYSDPSNGCNAPGSMVVNQTVYDASGTPTATLDPDSHKGCNSNTYTACATYDGFGTHLTKAYNAKNQLVTADYNSTTSGGYGHWVMATKDANGQTTAYQYDVLGRVTAVAAPGDSITSPTVSYSYKNTCTQGATNPCLELDTTTRQVSGGTQTVTTQQWFDGQGRVVETKAPGPNLWSKVPKIPSTLITYTLYDNMGRATTKSLPYAISSLAGTGYIAPNLAQARTVTNYDGLGRPQGSATYQDASTIVLSSSVAYTVAQGLPSFNQSTTLPFERTTTLDAYNHQAVSYTDAIGRQRYTQAFIGKGAPYTVLRTIRYDRDVVGNLYATLTYDAASAQQASQSASYDGVGRKVGMTDSDSGSNWVFSYDQNSNPISQTDPRSKSVYINYDVLNRPLCKGTTSAAVNPCTASATSTFFYDSYDKNSNPGVTFPTTCTAPSGSYASDPIGAMTAETFSGVAGAGSRCKGYDERGRVDQSGLTVNGDGQTITQTMNMSYNDAGQPTSVVYPDGETVTAQYDSNGYSRSAFFGTPASTDPVNFLVGQVSYTNTGQIAGLAFGGSAAKSSVPAPVFSTTMGYDGIQRPVSSSATNAGARSGTRTAPMIMSAMCSASPPRFPPRRGERRKMCNPSVMIASIAWSGPVIPAPLVVEIIAAWPRQARRLPPISSPIVMMRWIA</sequence>
<dbReference type="RefSeq" id="WP_151757758.1">
    <property type="nucleotide sequence ID" value="NZ_BKZW01000002.1"/>
</dbReference>
<comment type="caution">
    <text evidence="6">The sequence shown here is derived from an EMBL/GenBank/DDBJ whole genome shotgun (WGS) entry which is preliminary data.</text>
</comment>
<protein>
    <submittedName>
        <fullName evidence="6">Uncharacterized protein</fullName>
    </submittedName>
</protein>
<proteinExistence type="predicted"/>
<comment type="subcellular location">
    <subcellularLocation>
        <location evidence="1">Secreted</location>
    </subcellularLocation>
</comment>
<dbReference type="Pfam" id="PF05593">
    <property type="entry name" value="RHS_repeat"/>
    <property type="match status" value="1"/>
</dbReference>
<gene>
    <name evidence="6" type="ORF">KDW_41230</name>
</gene>
<dbReference type="InterPro" id="IPR006530">
    <property type="entry name" value="YD"/>
</dbReference>
<feature type="compositionally biased region" description="Low complexity" evidence="4">
    <location>
        <begin position="241"/>
        <end position="325"/>
    </location>
</feature>
<accession>A0A5J4KU19</accession>
<dbReference type="Proteomes" id="UP000326912">
    <property type="component" value="Unassembled WGS sequence"/>
</dbReference>
<evidence type="ECO:0000313" key="7">
    <source>
        <dbReference type="Proteomes" id="UP000326912"/>
    </source>
</evidence>